<dbReference type="InterPro" id="IPR025202">
    <property type="entry name" value="PLD-like_dom"/>
</dbReference>
<dbReference type="SUPFAM" id="SSF56024">
    <property type="entry name" value="Phospholipase D/nuclease"/>
    <property type="match status" value="2"/>
</dbReference>
<proteinExistence type="inferred from homology"/>
<accession>A0A543B2D7</accession>
<dbReference type="OrthoDB" id="3740959at2"/>
<evidence type="ECO:0000256" key="7">
    <source>
        <dbReference type="SAM" id="SignalP"/>
    </source>
</evidence>
<dbReference type="EC" id="3.1.4.4" evidence="3"/>
<dbReference type="AlphaFoldDB" id="A0A543B2D7"/>
<keyword evidence="4" id="KW-0378">Hydrolase</keyword>
<keyword evidence="7" id="KW-0732">Signal</keyword>
<reference evidence="9 10" key="1">
    <citation type="submission" date="2019-06" db="EMBL/GenBank/DDBJ databases">
        <title>Sequencing the genomes of 1000 actinobacteria strains.</title>
        <authorList>
            <person name="Klenk H.-P."/>
        </authorList>
    </citation>
    <scope>NUCLEOTIDE SEQUENCE [LARGE SCALE GENOMIC DNA]</scope>
    <source>
        <strain evidence="9 10">DSM 45928</strain>
    </source>
</reference>
<dbReference type="EMBL" id="VFOW01000001">
    <property type="protein sequence ID" value="TQL78976.1"/>
    <property type="molecule type" value="Genomic_DNA"/>
</dbReference>
<dbReference type="Pfam" id="PF13091">
    <property type="entry name" value="PLDc_2"/>
    <property type="match status" value="2"/>
</dbReference>
<evidence type="ECO:0000256" key="3">
    <source>
        <dbReference type="ARBA" id="ARBA00012027"/>
    </source>
</evidence>
<dbReference type="Gene3D" id="3.30.870.10">
    <property type="entry name" value="Endonuclease Chain A"/>
    <property type="match status" value="2"/>
</dbReference>
<feature type="domain" description="PLD phosphodiesterase" evidence="8">
    <location>
        <begin position="324"/>
        <end position="358"/>
    </location>
</feature>
<dbReference type="GO" id="GO:0016042">
    <property type="term" value="P:lipid catabolic process"/>
    <property type="evidence" value="ECO:0007669"/>
    <property type="project" value="UniProtKB-KW"/>
</dbReference>
<dbReference type="InParanoid" id="A0A543B2D7"/>
<feature type="signal peptide" evidence="7">
    <location>
        <begin position="1"/>
        <end position="30"/>
    </location>
</feature>
<dbReference type="SMART" id="SM00155">
    <property type="entry name" value="PLDc"/>
    <property type="match status" value="2"/>
</dbReference>
<dbReference type="GO" id="GO:0004630">
    <property type="term" value="F:phospholipase D activity"/>
    <property type="evidence" value="ECO:0007669"/>
    <property type="project" value="UniProtKB-EC"/>
</dbReference>
<comment type="similarity">
    <text evidence="2">Belongs to the phospholipase D family.</text>
</comment>
<evidence type="ECO:0000259" key="8">
    <source>
        <dbReference type="PROSITE" id="PS50035"/>
    </source>
</evidence>
<protein>
    <recommendedName>
        <fullName evidence="3">phospholipase D</fullName>
        <ecNumber evidence="3">3.1.4.4</ecNumber>
    </recommendedName>
</protein>
<keyword evidence="10" id="KW-1185">Reference proteome</keyword>
<dbReference type="GO" id="GO:0016891">
    <property type="term" value="F:RNA endonuclease activity producing 5'-phosphomonoesters, hydrolytic mechanism"/>
    <property type="evidence" value="ECO:0007669"/>
    <property type="project" value="TreeGrafter"/>
</dbReference>
<dbReference type="InterPro" id="IPR001736">
    <property type="entry name" value="PLipase_D/transphosphatidylase"/>
</dbReference>
<feature type="chain" id="PRO_5038755172" description="phospholipase D" evidence="7">
    <location>
        <begin position="31"/>
        <end position="387"/>
    </location>
</feature>
<evidence type="ECO:0000256" key="2">
    <source>
        <dbReference type="ARBA" id="ARBA00008664"/>
    </source>
</evidence>
<organism evidence="9 10">
    <name type="scientific">Stackebrandtia endophytica</name>
    <dbReference type="NCBI Taxonomy" id="1496996"/>
    <lineage>
        <taxon>Bacteria</taxon>
        <taxon>Bacillati</taxon>
        <taxon>Actinomycetota</taxon>
        <taxon>Actinomycetes</taxon>
        <taxon>Glycomycetales</taxon>
        <taxon>Glycomycetaceae</taxon>
        <taxon>Stackebrandtia</taxon>
    </lineage>
</organism>
<keyword evidence="5" id="KW-0442">Lipid degradation</keyword>
<dbReference type="PANTHER" id="PTHR43856">
    <property type="entry name" value="CARDIOLIPIN HYDROLASE"/>
    <property type="match status" value="1"/>
</dbReference>
<name>A0A543B2D7_9ACTN</name>
<comment type="caution">
    <text evidence="9">The sequence shown here is derived from an EMBL/GenBank/DDBJ whole genome shotgun (WGS) entry which is preliminary data.</text>
</comment>
<dbReference type="InterPro" id="IPR006311">
    <property type="entry name" value="TAT_signal"/>
</dbReference>
<dbReference type="Proteomes" id="UP000317043">
    <property type="component" value="Unassembled WGS sequence"/>
</dbReference>
<evidence type="ECO:0000313" key="10">
    <source>
        <dbReference type="Proteomes" id="UP000317043"/>
    </source>
</evidence>
<evidence type="ECO:0000256" key="1">
    <source>
        <dbReference type="ARBA" id="ARBA00000798"/>
    </source>
</evidence>
<keyword evidence="6" id="KW-0443">Lipid metabolism</keyword>
<dbReference type="PROSITE" id="PS51318">
    <property type="entry name" value="TAT"/>
    <property type="match status" value="1"/>
</dbReference>
<dbReference type="PROSITE" id="PS50035">
    <property type="entry name" value="PLD"/>
    <property type="match status" value="1"/>
</dbReference>
<dbReference type="RefSeq" id="WP_142043939.1">
    <property type="nucleotide sequence ID" value="NZ_JBHTGS010000002.1"/>
</dbReference>
<dbReference type="GO" id="GO:0006793">
    <property type="term" value="P:phosphorus metabolic process"/>
    <property type="evidence" value="ECO:0007669"/>
    <property type="project" value="UniProtKB-ARBA"/>
</dbReference>
<evidence type="ECO:0000256" key="5">
    <source>
        <dbReference type="ARBA" id="ARBA00022963"/>
    </source>
</evidence>
<dbReference type="InterPro" id="IPR051406">
    <property type="entry name" value="PLD_domain"/>
</dbReference>
<dbReference type="PANTHER" id="PTHR43856:SF1">
    <property type="entry name" value="MITOCHONDRIAL CARDIOLIPIN HYDROLASE"/>
    <property type="match status" value="1"/>
</dbReference>
<gene>
    <name evidence="9" type="ORF">FB566_4574</name>
</gene>
<evidence type="ECO:0000256" key="4">
    <source>
        <dbReference type="ARBA" id="ARBA00022801"/>
    </source>
</evidence>
<comment type="catalytic activity">
    <reaction evidence="1">
        <text>a 1,2-diacyl-sn-glycero-3-phosphocholine + H2O = a 1,2-diacyl-sn-glycero-3-phosphate + choline + H(+)</text>
        <dbReference type="Rhea" id="RHEA:14445"/>
        <dbReference type="ChEBI" id="CHEBI:15354"/>
        <dbReference type="ChEBI" id="CHEBI:15377"/>
        <dbReference type="ChEBI" id="CHEBI:15378"/>
        <dbReference type="ChEBI" id="CHEBI:57643"/>
        <dbReference type="ChEBI" id="CHEBI:58608"/>
        <dbReference type="EC" id="3.1.4.4"/>
    </reaction>
</comment>
<evidence type="ECO:0000256" key="6">
    <source>
        <dbReference type="ARBA" id="ARBA00023098"/>
    </source>
</evidence>
<sequence>MSHSFARRGLVTVLGVALALIAGLTPAATADQTRAAPSAAAQCTTSDRYTMCTTDPRLHPDGKDLTIVEEFQRRIQATGTGARIQIAMYEWTLKRVADDLVAAKNRGVTVQVVIGRNDGDPTRNDEVIAILRGGDIPVTQCADACLPNRDGVKAGAMHNKFMLIEDAGVKTVVQTSTNLTVGQVQKFQNLVATEGDNGLFDYYRGYWNRMNIGSWTYDGVTWNNADRSRKGDHDLSKAYLLPVTAGDPIAAALNNVTECRASNEDDRIWVSHSIFERPAVRERLIELHNMGCDVKVVVGSAEGEAWVEQTVPGKGKLSASKVRSLPGNHNKFIVIDAKYAGQWRKVVFTGSHNISGNSLTNANDAMLRVINSAVVNVYIHYFRDLYL</sequence>
<evidence type="ECO:0000313" key="9">
    <source>
        <dbReference type="EMBL" id="TQL78976.1"/>
    </source>
</evidence>